<proteinExistence type="predicted"/>
<evidence type="ECO:0000313" key="1">
    <source>
        <dbReference type="EMBL" id="RAG85867.1"/>
    </source>
</evidence>
<organism evidence="1 2">
    <name type="scientific">Streptacidiphilus pinicola</name>
    <dbReference type="NCBI Taxonomy" id="2219663"/>
    <lineage>
        <taxon>Bacteria</taxon>
        <taxon>Bacillati</taxon>
        <taxon>Actinomycetota</taxon>
        <taxon>Actinomycetes</taxon>
        <taxon>Kitasatosporales</taxon>
        <taxon>Streptomycetaceae</taxon>
        <taxon>Streptacidiphilus</taxon>
    </lineage>
</organism>
<dbReference type="Proteomes" id="UP000248889">
    <property type="component" value="Unassembled WGS sequence"/>
</dbReference>
<dbReference type="AlphaFoldDB" id="A0A2X0IMG9"/>
<evidence type="ECO:0000313" key="2">
    <source>
        <dbReference type="Proteomes" id="UP000248889"/>
    </source>
</evidence>
<gene>
    <name evidence="1" type="ORF">DN069_10235</name>
</gene>
<dbReference type="EMBL" id="QKYN01000037">
    <property type="protein sequence ID" value="RAG85867.1"/>
    <property type="molecule type" value="Genomic_DNA"/>
</dbReference>
<dbReference type="OrthoDB" id="3855108at2"/>
<reference evidence="1 2" key="1">
    <citation type="submission" date="2018-06" db="EMBL/GenBank/DDBJ databases">
        <title>Streptacidiphilus pinicola sp. nov., isolated from pine grove soil.</title>
        <authorList>
            <person name="Roh S.G."/>
            <person name="Park S."/>
            <person name="Kim M.-K."/>
            <person name="Yun B.-R."/>
            <person name="Park J."/>
            <person name="Kim M.J."/>
            <person name="Kim Y.S."/>
            <person name="Kim S.B."/>
        </authorList>
    </citation>
    <scope>NUCLEOTIDE SEQUENCE [LARGE SCALE GENOMIC DNA]</scope>
    <source>
        <strain evidence="1 2">MMS16-CNU450</strain>
    </source>
</reference>
<protein>
    <submittedName>
        <fullName evidence="1">Uncharacterized protein</fullName>
    </submittedName>
</protein>
<dbReference type="RefSeq" id="WP_111500570.1">
    <property type="nucleotide sequence ID" value="NZ_QKYN01000037.1"/>
</dbReference>
<accession>A0A2X0IMG9</accession>
<sequence length="105" mass="11774">MPDALPAPDDLVQLQRELDEADNALADFAQSKTAEYRARFPEPGQALQRARWAEEDIAEFGRLRETVQELRIAVRQHPVTVLSHAVGCARETAQARKVAARRRVG</sequence>
<comment type="caution">
    <text evidence="1">The sequence shown here is derived from an EMBL/GenBank/DDBJ whole genome shotgun (WGS) entry which is preliminary data.</text>
</comment>
<keyword evidence="2" id="KW-1185">Reference proteome</keyword>
<name>A0A2X0IMG9_9ACTN</name>